<reference evidence="15" key="1">
    <citation type="journal article" date="2014" name="Int. J. Syst. Evol. Microbiol.">
        <title>Complete genome sequence of Corynebacterium casei LMG S-19264T (=DSM 44701T), isolated from a smear-ripened cheese.</title>
        <authorList>
            <consortium name="US DOE Joint Genome Institute (JGI-PGF)"/>
            <person name="Walter F."/>
            <person name="Albersmeier A."/>
            <person name="Kalinowski J."/>
            <person name="Ruckert C."/>
        </authorList>
    </citation>
    <scope>NUCLEOTIDE SEQUENCE</scope>
    <source>
        <strain evidence="15">CGMCC 1.15519</strain>
    </source>
</reference>
<evidence type="ECO:0000313" key="16">
    <source>
        <dbReference type="Proteomes" id="UP000635071"/>
    </source>
</evidence>
<dbReference type="RefSeq" id="WP_188762862.1">
    <property type="nucleotide sequence ID" value="NZ_BMJM01000006.1"/>
</dbReference>
<dbReference type="Gene3D" id="2.40.170.20">
    <property type="entry name" value="TonB-dependent receptor, beta-barrel domain"/>
    <property type="match status" value="1"/>
</dbReference>
<dbReference type="InterPro" id="IPR000531">
    <property type="entry name" value="Beta-barrel_TonB"/>
</dbReference>
<evidence type="ECO:0000256" key="3">
    <source>
        <dbReference type="ARBA" id="ARBA00022452"/>
    </source>
</evidence>
<proteinExistence type="inferred from homology"/>
<dbReference type="Gene3D" id="3.55.50.30">
    <property type="match status" value="1"/>
</dbReference>
<evidence type="ECO:0000256" key="8">
    <source>
        <dbReference type="ARBA" id="ARBA00023077"/>
    </source>
</evidence>
<keyword evidence="8 11" id="KW-0798">TonB box</keyword>
<evidence type="ECO:0000256" key="1">
    <source>
        <dbReference type="ARBA" id="ARBA00004571"/>
    </source>
</evidence>
<feature type="chain" id="PRO_5036826879" description="TonB-dependent receptor" evidence="12">
    <location>
        <begin position="23"/>
        <end position="782"/>
    </location>
</feature>
<keyword evidence="7" id="KW-0406">Ion transport</keyword>
<comment type="caution">
    <text evidence="15">The sequence shown here is derived from an EMBL/GenBank/DDBJ whole genome shotgun (WGS) entry which is preliminary data.</text>
</comment>
<dbReference type="Pfam" id="PF00593">
    <property type="entry name" value="TonB_dep_Rec_b-barrel"/>
    <property type="match status" value="1"/>
</dbReference>
<evidence type="ECO:0000256" key="2">
    <source>
        <dbReference type="ARBA" id="ARBA00022448"/>
    </source>
</evidence>
<gene>
    <name evidence="15" type="ORF">GCM10011529_20650</name>
</gene>
<protein>
    <recommendedName>
        <fullName evidence="17">TonB-dependent receptor</fullName>
    </recommendedName>
</protein>
<comment type="subcellular location">
    <subcellularLocation>
        <location evidence="1">Cell outer membrane</location>
        <topology evidence="1">Multi-pass membrane protein</topology>
    </subcellularLocation>
</comment>
<reference evidence="15" key="2">
    <citation type="submission" date="2020-09" db="EMBL/GenBank/DDBJ databases">
        <authorList>
            <person name="Sun Q."/>
            <person name="Zhou Y."/>
        </authorList>
    </citation>
    <scope>NUCLEOTIDE SEQUENCE</scope>
    <source>
        <strain evidence="15">CGMCC 1.15519</strain>
    </source>
</reference>
<evidence type="ECO:0000256" key="5">
    <source>
        <dbReference type="ARBA" id="ARBA00022692"/>
    </source>
</evidence>
<sequence length="782" mass="82290">MKRSKVLFPAIAVLIAAAPAAAVPIDVPRGTLGEAVALLGVQAGASISVADAALWRCQVPAVRGEMSVATALHRLIGGEAEITAIGPGNWRVARLKTKPVAPAALLPAIVTEDAPIIVIASKRDVPLGTFQGGVTMLAGQDLAFGGERGTDAVLSRLATVSSTHLGAGRNKLFIRGIADSSFTGPTQATVGQYFGDIRLTYNAPDPDLRLYDIASVEVLEGPQGTLYGAGSLGGIISIVRNPARPGVSEASISAGVSAISHGDPGADLGGMVNLPIGETAALRVVGYAVSDGGYIDDTGRHLEDINRIRTYGGRATLRLDAGDDWTIDLGITGQSIDGADSQYADRGDPPLSHNSRFAQGFDARYGLADLVVGKQWDELQLLSSTGIAAQELTESFDASQTGGPDRVFTQANHNFLVANETRLWRPMADRYGWVAGVSLLHNRTRLNRALGPLASPAPVTGVTNTIDEATVFGEASYELAKGLTITGGARVTHARLSGAGEDIAPAVLAALAASRAALAADRTETRFLPSFAISTTALPGVILFARVQQGFRPGGLAIADDFVRRFRNDRVTTMEIGTRHGTPGRDPVDLALSVSATRWTDIQADYVDAGGLPTTANIGDGRIYSIALTGGWRPVKGLRFDLGMTFNDSRVTDPGMYSVFRPASEPMSQIPNVARYAGRIGVDYRTELSDRIDLHLGANAQYIGRSRLGIGPVLGDTQGDYFDSSVTARLGWPTFGLTLGVTNLADTIGNRFSLGTPFIDDGAGQITPLRPRTFRLGLDARF</sequence>
<dbReference type="GO" id="GO:0009279">
    <property type="term" value="C:cell outer membrane"/>
    <property type="evidence" value="ECO:0007669"/>
    <property type="project" value="UniProtKB-SubCell"/>
</dbReference>
<keyword evidence="4" id="KW-0410">Iron transport</keyword>
<evidence type="ECO:0000256" key="10">
    <source>
        <dbReference type="ARBA" id="ARBA00023237"/>
    </source>
</evidence>
<dbReference type="EMBL" id="BMJM01000006">
    <property type="protein sequence ID" value="GGE14099.1"/>
    <property type="molecule type" value="Genomic_DNA"/>
</dbReference>
<keyword evidence="12" id="KW-0732">Signal</keyword>
<keyword evidence="10" id="KW-0998">Cell outer membrane</keyword>
<dbReference type="Pfam" id="PF07715">
    <property type="entry name" value="Plug"/>
    <property type="match status" value="1"/>
</dbReference>
<evidence type="ECO:0000313" key="15">
    <source>
        <dbReference type="EMBL" id="GGE14099.1"/>
    </source>
</evidence>
<dbReference type="InterPro" id="IPR039426">
    <property type="entry name" value="TonB-dep_rcpt-like"/>
</dbReference>
<keyword evidence="6" id="KW-0408">Iron</keyword>
<evidence type="ECO:0000256" key="11">
    <source>
        <dbReference type="RuleBase" id="RU003357"/>
    </source>
</evidence>
<dbReference type="InterPro" id="IPR036942">
    <property type="entry name" value="Beta-barrel_TonB_sf"/>
</dbReference>
<keyword evidence="5" id="KW-0812">Transmembrane</keyword>
<keyword evidence="9 11" id="KW-0472">Membrane</keyword>
<evidence type="ECO:0008006" key="17">
    <source>
        <dbReference type="Google" id="ProtNLM"/>
    </source>
</evidence>
<evidence type="ECO:0000256" key="4">
    <source>
        <dbReference type="ARBA" id="ARBA00022496"/>
    </source>
</evidence>
<feature type="signal peptide" evidence="12">
    <location>
        <begin position="1"/>
        <end position="22"/>
    </location>
</feature>
<evidence type="ECO:0000256" key="6">
    <source>
        <dbReference type="ARBA" id="ARBA00023004"/>
    </source>
</evidence>
<evidence type="ECO:0000256" key="12">
    <source>
        <dbReference type="SAM" id="SignalP"/>
    </source>
</evidence>
<organism evidence="15 16">
    <name type="scientific">Sandarakinorhabdus glacialis</name>
    <dbReference type="NCBI Taxonomy" id="1614636"/>
    <lineage>
        <taxon>Bacteria</taxon>
        <taxon>Pseudomonadati</taxon>
        <taxon>Pseudomonadota</taxon>
        <taxon>Alphaproteobacteria</taxon>
        <taxon>Sphingomonadales</taxon>
        <taxon>Sphingosinicellaceae</taxon>
        <taxon>Sandarakinorhabdus</taxon>
    </lineage>
</organism>
<accession>A0A916ZU89</accession>
<dbReference type="PANTHER" id="PTHR32552:SF81">
    <property type="entry name" value="TONB-DEPENDENT OUTER MEMBRANE RECEPTOR"/>
    <property type="match status" value="1"/>
</dbReference>
<evidence type="ECO:0000259" key="13">
    <source>
        <dbReference type="Pfam" id="PF00593"/>
    </source>
</evidence>
<feature type="domain" description="TonB-dependent receptor plug" evidence="14">
    <location>
        <begin position="134"/>
        <end position="235"/>
    </location>
</feature>
<dbReference type="PANTHER" id="PTHR32552">
    <property type="entry name" value="FERRICHROME IRON RECEPTOR-RELATED"/>
    <property type="match status" value="1"/>
</dbReference>
<dbReference type="AlphaFoldDB" id="A0A916ZU89"/>
<evidence type="ECO:0000256" key="9">
    <source>
        <dbReference type="ARBA" id="ARBA00023136"/>
    </source>
</evidence>
<comment type="similarity">
    <text evidence="11">Belongs to the TonB-dependent receptor family.</text>
</comment>
<dbReference type="SUPFAM" id="SSF56935">
    <property type="entry name" value="Porins"/>
    <property type="match status" value="1"/>
</dbReference>
<dbReference type="InterPro" id="IPR012910">
    <property type="entry name" value="Plug_dom"/>
</dbReference>
<keyword evidence="2" id="KW-0813">Transport</keyword>
<dbReference type="GO" id="GO:0006826">
    <property type="term" value="P:iron ion transport"/>
    <property type="evidence" value="ECO:0007669"/>
    <property type="project" value="UniProtKB-KW"/>
</dbReference>
<keyword evidence="16" id="KW-1185">Reference proteome</keyword>
<evidence type="ECO:0000256" key="7">
    <source>
        <dbReference type="ARBA" id="ARBA00023065"/>
    </source>
</evidence>
<dbReference type="Proteomes" id="UP000635071">
    <property type="component" value="Unassembled WGS sequence"/>
</dbReference>
<feature type="domain" description="TonB-dependent receptor-like beta-barrel" evidence="13">
    <location>
        <begin position="291"/>
        <end position="744"/>
    </location>
</feature>
<name>A0A916ZU89_9SPHN</name>
<keyword evidence="3" id="KW-1134">Transmembrane beta strand</keyword>
<evidence type="ECO:0000259" key="14">
    <source>
        <dbReference type="Pfam" id="PF07715"/>
    </source>
</evidence>